<dbReference type="AlphaFoldDB" id="A0A9P0MLL3"/>
<protein>
    <recommendedName>
        <fullName evidence="4">Neuropeptide</fullName>
    </recommendedName>
</protein>
<dbReference type="EMBL" id="OV725080">
    <property type="protein sequence ID" value="CAH1398034.1"/>
    <property type="molecule type" value="Genomic_DNA"/>
</dbReference>
<evidence type="ECO:0008006" key="4">
    <source>
        <dbReference type="Google" id="ProtNLM"/>
    </source>
</evidence>
<sequence length="72" mass="7585">MASIFASILNIIIYVLFLVIGAQSARCKTTPLPPNCYQPVCGPCPDGAQCFCDPGTPLGDPICSDNLPQSAR</sequence>
<proteinExistence type="predicted"/>
<keyword evidence="1" id="KW-0732">Signal</keyword>
<organism evidence="2 3">
    <name type="scientific">Nezara viridula</name>
    <name type="common">Southern green stink bug</name>
    <name type="synonym">Cimex viridulus</name>
    <dbReference type="NCBI Taxonomy" id="85310"/>
    <lineage>
        <taxon>Eukaryota</taxon>
        <taxon>Metazoa</taxon>
        <taxon>Ecdysozoa</taxon>
        <taxon>Arthropoda</taxon>
        <taxon>Hexapoda</taxon>
        <taxon>Insecta</taxon>
        <taxon>Pterygota</taxon>
        <taxon>Neoptera</taxon>
        <taxon>Paraneoptera</taxon>
        <taxon>Hemiptera</taxon>
        <taxon>Heteroptera</taxon>
        <taxon>Panheteroptera</taxon>
        <taxon>Pentatomomorpha</taxon>
        <taxon>Pentatomoidea</taxon>
        <taxon>Pentatomidae</taxon>
        <taxon>Pentatominae</taxon>
        <taxon>Nezara</taxon>
    </lineage>
</organism>
<dbReference type="OrthoDB" id="10485205at2759"/>
<gene>
    <name evidence="2" type="ORF">NEZAVI_LOCUS7762</name>
</gene>
<evidence type="ECO:0000313" key="3">
    <source>
        <dbReference type="Proteomes" id="UP001152798"/>
    </source>
</evidence>
<evidence type="ECO:0000313" key="2">
    <source>
        <dbReference type="EMBL" id="CAH1398034.1"/>
    </source>
</evidence>
<reference evidence="2" key="1">
    <citation type="submission" date="2022-01" db="EMBL/GenBank/DDBJ databases">
        <authorList>
            <person name="King R."/>
        </authorList>
    </citation>
    <scope>NUCLEOTIDE SEQUENCE</scope>
</reference>
<evidence type="ECO:0000256" key="1">
    <source>
        <dbReference type="SAM" id="SignalP"/>
    </source>
</evidence>
<feature type="chain" id="PRO_5040247741" description="Neuropeptide" evidence="1">
    <location>
        <begin position="25"/>
        <end position="72"/>
    </location>
</feature>
<dbReference type="Proteomes" id="UP001152798">
    <property type="component" value="Chromosome 4"/>
</dbReference>
<feature type="signal peptide" evidence="1">
    <location>
        <begin position="1"/>
        <end position="24"/>
    </location>
</feature>
<accession>A0A9P0MLL3</accession>
<keyword evidence="3" id="KW-1185">Reference proteome</keyword>
<name>A0A9P0MLL3_NEZVI</name>